<name>A0A166FSV4_9AGAM</name>
<evidence type="ECO:0000256" key="1">
    <source>
        <dbReference type="SAM" id="MobiDB-lite"/>
    </source>
</evidence>
<proteinExistence type="predicted"/>
<dbReference type="AlphaFoldDB" id="A0A166FSV4"/>
<accession>A0A166FSV4</accession>
<dbReference type="Proteomes" id="UP000076532">
    <property type="component" value="Unassembled WGS sequence"/>
</dbReference>
<keyword evidence="3" id="KW-1185">Reference proteome</keyword>
<dbReference type="EMBL" id="KV417586">
    <property type="protein sequence ID" value="KZP17124.1"/>
    <property type="molecule type" value="Genomic_DNA"/>
</dbReference>
<evidence type="ECO:0000313" key="3">
    <source>
        <dbReference type="Proteomes" id="UP000076532"/>
    </source>
</evidence>
<gene>
    <name evidence="2" type="ORF">FIBSPDRAFT_894527</name>
</gene>
<organism evidence="2 3">
    <name type="scientific">Athelia psychrophila</name>
    <dbReference type="NCBI Taxonomy" id="1759441"/>
    <lineage>
        <taxon>Eukaryota</taxon>
        <taxon>Fungi</taxon>
        <taxon>Dikarya</taxon>
        <taxon>Basidiomycota</taxon>
        <taxon>Agaricomycotina</taxon>
        <taxon>Agaricomycetes</taxon>
        <taxon>Agaricomycetidae</taxon>
        <taxon>Atheliales</taxon>
        <taxon>Atheliaceae</taxon>
        <taxon>Athelia</taxon>
    </lineage>
</organism>
<protein>
    <submittedName>
        <fullName evidence="2">Uncharacterized protein</fullName>
    </submittedName>
</protein>
<feature type="region of interest" description="Disordered" evidence="1">
    <location>
        <begin position="178"/>
        <end position="197"/>
    </location>
</feature>
<evidence type="ECO:0000313" key="2">
    <source>
        <dbReference type="EMBL" id="KZP17124.1"/>
    </source>
</evidence>
<reference evidence="2 3" key="1">
    <citation type="journal article" date="2016" name="Mol. Biol. Evol.">
        <title>Comparative Genomics of Early-Diverging Mushroom-Forming Fungi Provides Insights into the Origins of Lignocellulose Decay Capabilities.</title>
        <authorList>
            <person name="Nagy L.G."/>
            <person name="Riley R."/>
            <person name="Tritt A."/>
            <person name="Adam C."/>
            <person name="Daum C."/>
            <person name="Floudas D."/>
            <person name="Sun H."/>
            <person name="Yadav J.S."/>
            <person name="Pangilinan J."/>
            <person name="Larsson K.H."/>
            <person name="Matsuura K."/>
            <person name="Barry K."/>
            <person name="Labutti K."/>
            <person name="Kuo R."/>
            <person name="Ohm R.A."/>
            <person name="Bhattacharya S.S."/>
            <person name="Shirouzu T."/>
            <person name="Yoshinaga Y."/>
            <person name="Martin F.M."/>
            <person name="Grigoriev I.V."/>
            <person name="Hibbett D.S."/>
        </authorList>
    </citation>
    <scope>NUCLEOTIDE SEQUENCE [LARGE SCALE GENOMIC DNA]</scope>
    <source>
        <strain evidence="2 3">CBS 109695</strain>
    </source>
</reference>
<sequence length="197" mass="21889">MSPTKIQIRSALPDKCLYRCIYVRGVHPHIEASIEASAPSAATKTAPSRYQPDANVQNGQRYCTPSTRYTFLATQWMNGRHSRVTGKYQYRPHKGRVVAALFVHRDGSPQQGSAGACVEPIPDGLASKCPTLRTTALEWNHVQVNSHYTHCARHLQVTSLDRIRSIGGPFLATAKISGGSRHQYGRDKRRLNGWPTP</sequence>